<gene>
    <name evidence="3" type="ORF">FN846DRAFT_892670</name>
</gene>
<comment type="caution">
    <text evidence="3">The sequence shown here is derived from an EMBL/GenBank/DDBJ whole genome shotgun (WGS) entry which is preliminary data.</text>
</comment>
<feature type="chain" id="PRO_5023885665" evidence="2">
    <location>
        <begin position="19"/>
        <end position="318"/>
    </location>
</feature>
<feature type="compositionally biased region" description="Basic and acidic residues" evidence="1">
    <location>
        <begin position="218"/>
        <end position="249"/>
    </location>
</feature>
<feature type="region of interest" description="Disordered" evidence="1">
    <location>
        <begin position="181"/>
        <end position="318"/>
    </location>
</feature>
<sequence length="318" mass="35944">MVAILCCKYSVLLQPVLGLTSNRTCTTRHQQGYSGLPEDVLSSFLPIQPDVPTVSRPIVHLQDADSRFGGKTLMFLELPIAAHATFFVGYIATAMPESQRIIETEFYQWQIGRIFNQEIGMQLSAAVSCAHGIATNVKSVDFSNAMEEALKIFKANSREKLPFQHLHLFELLEHYFPGVAQHDPITKDPTKTPAPKSTRGERRDPSTCKVEGSGQSQSHRDPVSGRPKPERTRYRGRRPHYDTDNDRLCSRSKSPRENSGARAPNRPRGERHDSFTSTIEGSGQSQSYRYPVAGRPKPERIRRIPRYDTDNYRPSFRS</sequence>
<protein>
    <submittedName>
        <fullName evidence="3">Uncharacterized protein</fullName>
    </submittedName>
</protein>
<proteinExistence type="predicted"/>
<dbReference type="Proteomes" id="UP000326924">
    <property type="component" value="Unassembled WGS sequence"/>
</dbReference>
<dbReference type="EMBL" id="VXIS01000177">
    <property type="protein sequence ID" value="KAA8898844.1"/>
    <property type="molecule type" value="Genomic_DNA"/>
</dbReference>
<keyword evidence="4" id="KW-1185">Reference proteome</keyword>
<feature type="compositionally biased region" description="Polar residues" evidence="1">
    <location>
        <begin position="275"/>
        <end position="288"/>
    </location>
</feature>
<feature type="signal peptide" evidence="2">
    <location>
        <begin position="1"/>
        <end position="18"/>
    </location>
</feature>
<evidence type="ECO:0000313" key="3">
    <source>
        <dbReference type="EMBL" id="KAA8898844.1"/>
    </source>
</evidence>
<dbReference type="OrthoDB" id="10349249at2759"/>
<name>A0A5J5EPS8_9PEZI</name>
<dbReference type="AlphaFoldDB" id="A0A5J5EPS8"/>
<evidence type="ECO:0000256" key="1">
    <source>
        <dbReference type="SAM" id="MobiDB-lite"/>
    </source>
</evidence>
<feature type="compositionally biased region" description="Basic and acidic residues" evidence="1">
    <location>
        <begin position="296"/>
        <end position="311"/>
    </location>
</feature>
<reference evidence="3 4" key="1">
    <citation type="submission" date="2019-09" db="EMBL/GenBank/DDBJ databases">
        <title>Draft genome of the ectomycorrhizal ascomycete Sphaerosporella brunnea.</title>
        <authorList>
            <consortium name="DOE Joint Genome Institute"/>
            <person name="Benucci G.M."/>
            <person name="Marozzi G."/>
            <person name="Antonielli L."/>
            <person name="Sanchez S."/>
            <person name="Marco P."/>
            <person name="Wang X."/>
            <person name="Falini L.B."/>
            <person name="Barry K."/>
            <person name="Haridas S."/>
            <person name="Lipzen A."/>
            <person name="Labutti K."/>
            <person name="Grigoriev I.V."/>
            <person name="Murat C."/>
            <person name="Martin F."/>
            <person name="Albertini E."/>
            <person name="Donnini D."/>
            <person name="Bonito G."/>
        </authorList>
    </citation>
    <scope>NUCLEOTIDE SEQUENCE [LARGE SCALE GENOMIC DNA]</scope>
    <source>
        <strain evidence="3 4">Sb_GMNB300</strain>
    </source>
</reference>
<evidence type="ECO:0000313" key="4">
    <source>
        <dbReference type="Proteomes" id="UP000326924"/>
    </source>
</evidence>
<accession>A0A5J5EPS8</accession>
<keyword evidence="2" id="KW-0732">Signal</keyword>
<dbReference type="InParanoid" id="A0A5J5EPS8"/>
<evidence type="ECO:0000256" key="2">
    <source>
        <dbReference type="SAM" id="SignalP"/>
    </source>
</evidence>
<organism evidence="3 4">
    <name type="scientific">Sphaerosporella brunnea</name>
    <dbReference type="NCBI Taxonomy" id="1250544"/>
    <lineage>
        <taxon>Eukaryota</taxon>
        <taxon>Fungi</taxon>
        <taxon>Dikarya</taxon>
        <taxon>Ascomycota</taxon>
        <taxon>Pezizomycotina</taxon>
        <taxon>Pezizomycetes</taxon>
        <taxon>Pezizales</taxon>
        <taxon>Pyronemataceae</taxon>
        <taxon>Sphaerosporella</taxon>
    </lineage>
</organism>